<dbReference type="AlphaFoldDB" id="A0A2G9TN44"/>
<dbReference type="PANTHER" id="PTHR21523:SF37">
    <property type="entry name" value="MLT-TEN (MLT-10) RELATED"/>
    <property type="match status" value="1"/>
</dbReference>
<keyword evidence="2" id="KW-1185">Reference proteome</keyword>
<organism evidence="1 2">
    <name type="scientific">Teladorsagia circumcincta</name>
    <name type="common">Brown stomach worm</name>
    <name type="synonym">Ostertagia circumcincta</name>
    <dbReference type="NCBI Taxonomy" id="45464"/>
    <lineage>
        <taxon>Eukaryota</taxon>
        <taxon>Metazoa</taxon>
        <taxon>Ecdysozoa</taxon>
        <taxon>Nematoda</taxon>
        <taxon>Chromadorea</taxon>
        <taxon>Rhabditida</taxon>
        <taxon>Rhabditina</taxon>
        <taxon>Rhabditomorpha</taxon>
        <taxon>Strongyloidea</taxon>
        <taxon>Trichostrongylidae</taxon>
        <taxon>Teladorsagia</taxon>
    </lineage>
</organism>
<name>A0A2G9TN44_TELCI</name>
<accession>A0A2G9TN44</accession>
<proteinExistence type="predicted"/>
<dbReference type="Pfam" id="PF04870">
    <property type="entry name" value="Moulting_cycle"/>
    <property type="match status" value="1"/>
</dbReference>
<evidence type="ECO:0000313" key="2">
    <source>
        <dbReference type="Proteomes" id="UP000230423"/>
    </source>
</evidence>
<dbReference type="PANTHER" id="PTHR21523">
    <property type="match status" value="1"/>
</dbReference>
<dbReference type="EMBL" id="KZ357995">
    <property type="protein sequence ID" value="PIO59381.1"/>
    <property type="molecule type" value="Genomic_DNA"/>
</dbReference>
<dbReference type="InterPro" id="IPR006954">
    <property type="entry name" value="Mlt-10-like"/>
</dbReference>
<reference evidence="1 2" key="1">
    <citation type="submission" date="2015-09" db="EMBL/GenBank/DDBJ databases">
        <title>Draft genome of the parasitic nematode Teladorsagia circumcincta isolate WARC Sus (inbred).</title>
        <authorList>
            <person name="Mitreva M."/>
        </authorList>
    </citation>
    <scope>NUCLEOTIDE SEQUENCE [LARGE SCALE GENOMIC DNA]</scope>
    <source>
        <strain evidence="1 2">S</strain>
    </source>
</reference>
<gene>
    <name evidence="1" type="ORF">TELCIR_19158</name>
</gene>
<sequence>HSECSIVDMGKEEIDVKNSPYYKNGIFNVPMSEDSGNELYQHWADQAFSSLMAALATERSVFGHIAKQLTKTVRSLKNKKSRKSLQIPLEVNLFSPSLFSLHSQGNGIEQLTSLPNLLKSTGVLDNRDQQDWMDFVIETSGAGDVLEKAKV</sequence>
<dbReference type="Proteomes" id="UP000230423">
    <property type="component" value="Unassembled WGS sequence"/>
</dbReference>
<feature type="non-terminal residue" evidence="1">
    <location>
        <position position="1"/>
    </location>
</feature>
<evidence type="ECO:0000313" key="1">
    <source>
        <dbReference type="EMBL" id="PIO59381.1"/>
    </source>
</evidence>
<protein>
    <submittedName>
        <fullName evidence="1">Uncharacterized protein</fullName>
    </submittedName>
</protein>
<dbReference type="OrthoDB" id="5810331at2759"/>